<dbReference type="PANTHER" id="PTHR40535">
    <property type="entry name" value="CHROMOSOME UNDETERMINED SCAFFOLD_9, WHOLE GENOME SHOTGUN SEQUENCE"/>
    <property type="match status" value="1"/>
</dbReference>
<accession>A0A9N8EKD2</accession>
<keyword evidence="2" id="KW-1185">Reference proteome</keyword>
<dbReference type="EMBL" id="CAICTM010001404">
    <property type="protein sequence ID" value="CAB9523342.1"/>
    <property type="molecule type" value="Genomic_DNA"/>
</dbReference>
<protein>
    <submittedName>
        <fullName evidence="1">Uncharacterized protein</fullName>
    </submittedName>
</protein>
<dbReference type="PANTHER" id="PTHR40535:SF1">
    <property type="entry name" value="CHROMOSOME UNDETERMINED SCAFFOLD_9, WHOLE GENOME SHOTGUN SEQUENCE"/>
    <property type="match status" value="1"/>
</dbReference>
<name>A0A9N8EKD2_9STRA</name>
<dbReference type="Proteomes" id="UP001153069">
    <property type="component" value="Unassembled WGS sequence"/>
</dbReference>
<proteinExistence type="predicted"/>
<sequence>MQMLRRSSVSRRWAAIAKLTIVVGLLAFILPDAVLAQRRRSLTGNETTVSLSNGVTREDLRRMKSARWLNQHQVSLLVDFIDTETSPYPSDPYDVTIQPNADCYVVFRDEAKTTYDMITATEPPTNDGERNYGVFLSHESPCGVCSNLADLAVYLETPDLTNPVRICGFTSFISGDIALDCLTKDVGFSDPCAAIWFHNTQHTRSQCLALCFLLLFSPNNCPSGIANPCQPNTEEGGACQNTINQQPACDDFQYKSGSQYRLNACLQCDECNSGPLFQKVAGRTRRASGIESGIDRPDIPTINHNYFTTNSRY</sequence>
<reference evidence="1" key="1">
    <citation type="submission" date="2020-06" db="EMBL/GenBank/DDBJ databases">
        <authorList>
            <consortium name="Plant Systems Biology data submission"/>
        </authorList>
    </citation>
    <scope>NUCLEOTIDE SEQUENCE</scope>
    <source>
        <strain evidence="1">D6</strain>
    </source>
</reference>
<evidence type="ECO:0000313" key="2">
    <source>
        <dbReference type="Proteomes" id="UP001153069"/>
    </source>
</evidence>
<dbReference type="AlphaFoldDB" id="A0A9N8EKD2"/>
<dbReference type="OrthoDB" id="44327at2759"/>
<evidence type="ECO:0000313" key="1">
    <source>
        <dbReference type="EMBL" id="CAB9523342.1"/>
    </source>
</evidence>
<comment type="caution">
    <text evidence="1">The sequence shown here is derived from an EMBL/GenBank/DDBJ whole genome shotgun (WGS) entry which is preliminary data.</text>
</comment>
<gene>
    <name evidence="1" type="ORF">SEMRO_1406_G269890.1</name>
</gene>
<organism evidence="1 2">
    <name type="scientific">Seminavis robusta</name>
    <dbReference type="NCBI Taxonomy" id="568900"/>
    <lineage>
        <taxon>Eukaryota</taxon>
        <taxon>Sar</taxon>
        <taxon>Stramenopiles</taxon>
        <taxon>Ochrophyta</taxon>
        <taxon>Bacillariophyta</taxon>
        <taxon>Bacillariophyceae</taxon>
        <taxon>Bacillariophycidae</taxon>
        <taxon>Naviculales</taxon>
        <taxon>Naviculaceae</taxon>
        <taxon>Seminavis</taxon>
    </lineage>
</organism>